<evidence type="ECO:0000313" key="1">
    <source>
        <dbReference type="EMBL" id="OON72300.1"/>
    </source>
</evidence>
<accession>A0A1V4A0C5</accession>
<evidence type="ECO:0000313" key="2">
    <source>
        <dbReference type="Proteomes" id="UP000190539"/>
    </source>
</evidence>
<sequence>MRGYIQALADPADAYAHRLADNRAKDIALSTVVHARAVAADRGGDPVASLRLLGKSAEILSRYTAAARPLPAPPSGRCP</sequence>
<comment type="caution">
    <text evidence="1">The sequence shown here is derived from an EMBL/GenBank/DDBJ whole genome shotgun (WGS) entry which is preliminary data.</text>
</comment>
<proteinExistence type="predicted"/>
<organism evidence="1 2">
    <name type="scientific">Streptomyces tsukubensis</name>
    <dbReference type="NCBI Taxonomy" id="83656"/>
    <lineage>
        <taxon>Bacteria</taxon>
        <taxon>Bacillati</taxon>
        <taxon>Actinomycetota</taxon>
        <taxon>Actinomycetes</taxon>
        <taxon>Kitasatosporales</taxon>
        <taxon>Streptomycetaceae</taxon>
        <taxon>Streptomyces</taxon>
    </lineage>
</organism>
<dbReference type="Proteomes" id="UP000190539">
    <property type="component" value="Unassembled WGS sequence"/>
</dbReference>
<protein>
    <submittedName>
        <fullName evidence="1">Uncharacterized protein</fullName>
    </submittedName>
</protein>
<reference evidence="1 2" key="1">
    <citation type="submission" date="2017-02" db="EMBL/GenBank/DDBJ databases">
        <title>Draft Genome Sequence of Streptomyces tsukubaensis F601, a Producer of the immunosuppressant tacrolimus FK506.</title>
        <authorList>
            <person name="Zong G."/>
            <person name="Zhong C."/>
            <person name="Fu J."/>
            <person name="Qin R."/>
            <person name="Cao G."/>
        </authorList>
    </citation>
    <scope>NUCLEOTIDE SEQUENCE [LARGE SCALE GENOMIC DNA]</scope>
    <source>
        <strain evidence="1 2">F601</strain>
    </source>
</reference>
<keyword evidence="2" id="KW-1185">Reference proteome</keyword>
<dbReference type="AlphaFoldDB" id="A0A1V4A0C5"/>
<name>A0A1V4A0C5_9ACTN</name>
<gene>
    <name evidence="1" type="ORF">B1H18_29990</name>
</gene>
<dbReference type="EMBL" id="MVFC01000039">
    <property type="protein sequence ID" value="OON72300.1"/>
    <property type="molecule type" value="Genomic_DNA"/>
</dbReference>
<dbReference type="STRING" id="83656.B1H18_29990"/>